<reference evidence="2" key="1">
    <citation type="submission" date="2022-11" db="UniProtKB">
        <authorList>
            <consortium name="WormBaseParasite"/>
        </authorList>
    </citation>
    <scope>IDENTIFICATION</scope>
</reference>
<dbReference type="AlphaFoldDB" id="A0A914Q5E7"/>
<sequence>MSLSFKADNKHAIIPAAFGAEKLVPCKISYLVKQYRGTAVIASPGATNEIPRLPFSPGPREEYVGIIASSFLKLFFLVKTEPIINIFFIFTSVSYKDE</sequence>
<name>A0A914Q5E7_9BILA</name>
<proteinExistence type="predicted"/>
<evidence type="ECO:0000313" key="2">
    <source>
        <dbReference type="WBParaSite" id="PDA_v2.g24196.t1"/>
    </source>
</evidence>
<evidence type="ECO:0000313" key="1">
    <source>
        <dbReference type="Proteomes" id="UP000887578"/>
    </source>
</evidence>
<dbReference type="Proteomes" id="UP000887578">
    <property type="component" value="Unplaced"/>
</dbReference>
<dbReference type="WBParaSite" id="PDA_v2.g24196.t1">
    <property type="protein sequence ID" value="PDA_v2.g24196.t1"/>
    <property type="gene ID" value="PDA_v2.g24196"/>
</dbReference>
<keyword evidence="1" id="KW-1185">Reference proteome</keyword>
<accession>A0A914Q5E7</accession>
<organism evidence="1 2">
    <name type="scientific">Panagrolaimus davidi</name>
    <dbReference type="NCBI Taxonomy" id="227884"/>
    <lineage>
        <taxon>Eukaryota</taxon>
        <taxon>Metazoa</taxon>
        <taxon>Ecdysozoa</taxon>
        <taxon>Nematoda</taxon>
        <taxon>Chromadorea</taxon>
        <taxon>Rhabditida</taxon>
        <taxon>Tylenchina</taxon>
        <taxon>Panagrolaimomorpha</taxon>
        <taxon>Panagrolaimoidea</taxon>
        <taxon>Panagrolaimidae</taxon>
        <taxon>Panagrolaimus</taxon>
    </lineage>
</organism>
<protein>
    <submittedName>
        <fullName evidence="2">Uncharacterized protein</fullName>
    </submittedName>
</protein>